<keyword evidence="5" id="KW-1185">Reference proteome</keyword>
<accession>A0A816CQA8</accession>
<keyword evidence="2" id="KW-0812">Transmembrane</keyword>
<name>A0A816CQA8_ADIRI</name>
<organism evidence="4 5">
    <name type="scientific">Adineta ricciae</name>
    <name type="common">Rotifer</name>
    <dbReference type="NCBI Taxonomy" id="249248"/>
    <lineage>
        <taxon>Eukaryota</taxon>
        <taxon>Metazoa</taxon>
        <taxon>Spiralia</taxon>
        <taxon>Gnathifera</taxon>
        <taxon>Rotifera</taxon>
        <taxon>Eurotatoria</taxon>
        <taxon>Bdelloidea</taxon>
        <taxon>Adinetida</taxon>
        <taxon>Adinetidae</taxon>
        <taxon>Adineta</taxon>
    </lineage>
</organism>
<dbReference type="EMBL" id="CAJNOJ010000019">
    <property type="protein sequence ID" value="CAF0836010.1"/>
    <property type="molecule type" value="Genomic_DNA"/>
</dbReference>
<dbReference type="InterPro" id="IPR036055">
    <property type="entry name" value="LDL_receptor-like_sf"/>
</dbReference>
<dbReference type="Proteomes" id="UP000663828">
    <property type="component" value="Unassembled WGS sequence"/>
</dbReference>
<reference evidence="4" key="1">
    <citation type="submission" date="2021-02" db="EMBL/GenBank/DDBJ databases">
        <authorList>
            <person name="Nowell W R."/>
        </authorList>
    </citation>
    <scope>NUCLEOTIDE SEQUENCE</scope>
</reference>
<evidence type="ECO:0000313" key="4">
    <source>
        <dbReference type="EMBL" id="CAF1628173.1"/>
    </source>
</evidence>
<evidence type="ECO:0000313" key="5">
    <source>
        <dbReference type="Proteomes" id="UP000663828"/>
    </source>
</evidence>
<dbReference type="AlphaFoldDB" id="A0A816CQA8"/>
<dbReference type="OrthoDB" id="10016557at2759"/>
<keyword evidence="2" id="KW-1133">Transmembrane helix</keyword>
<keyword evidence="2" id="KW-0472">Membrane</keyword>
<gene>
    <name evidence="3" type="ORF">EDS130_LOCUS6591</name>
    <name evidence="4" type="ORF">XAT740_LOCUS51200</name>
</gene>
<dbReference type="EMBL" id="CAJNOR010008077">
    <property type="protein sequence ID" value="CAF1628173.1"/>
    <property type="molecule type" value="Genomic_DNA"/>
</dbReference>
<dbReference type="Proteomes" id="UP000663852">
    <property type="component" value="Unassembled WGS sequence"/>
</dbReference>
<evidence type="ECO:0000256" key="1">
    <source>
        <dbReference type="ARBA" id="ARBA00023157"/>
    </source>
</evidence>
<feature type="transmembrane region" description="Helical" evidence="2">
    <location>
        <begin position="100"/>
        <end position="123"/>
    </location>
</feature>
<comment type="caution">
    <text evidence="4">The sequence shown here is derived from an EMBL/GenBank/DDBJ whole genome shotgun (WGS) entry which is preliminary data.</text>
</comment>
<sequence length="184" mass="21398">MILTTGHTCDGGNRTLRWSQFCDGIIDCHDRFDEEGSFCKRCINNLYSCSPKDDIRCDLACKMLHYVPCQTIQDRRACAGYAQYLADENVFFQWFEQFKYYIITAVLVLLVSLSIVMLCKYICRLRQAKSSIETKQSTNLSDICDNSDESDTLSSHIYEQCYEPPPYEVVQKHSLIRTYYEHSV</sequence>
<evidence type="ECO:0000313" key="3">
    <source>
        <dbReference type="EMBL" id="CAF0836010.1"/>
    </source>
</evidence>
<keyword evidence="1" id="KW-1015">Disulfide bond</keyword>
<dbReference type="SUPFAM" id="SSF57424">
    <property type="entry name" value="LDL receptor-like module"/>
    <property type="match status" value="1"/>
</dbReference>
<protein>
    <submittedName>
        <fullName evidence="4">Uncharacterized protein</fullName>
    </submittedName>
</protein>
<evidence type="ECO:0000256" key="2">
    <source>
        <dbReference type="SAM" id="Phobius"/>
    </source>
</evidence>
<proteinExistence type="predicted"/>